<dbReference type="PANTHER" id="PTHR30250:SF11">
    <property type="entry name" value="O-ANTIGEN TRANSPORTER-RELATED"/>
    <property type="match status" value="1"/>
</dbReference>
<feature type="transmembrane region" description="Helical" evidence="6">
    <location>
        <begin position="122"/>
        <end position="142"/>
    </location>
</feature>
<dbReference type="InterPro" id="IPR050833">
    <property type="entry name" value="Poly_Biosynth_Transport"/>
</dbReference>
<name>A0A9X1XLD6_9VIBR</name>
<feature type="transmembrane region" description="Helical" evidence="6">
    <location>
        <begin position="382"/>
        <end position="403"/>
    </location>
</feature>
<evidence type="ECO:0000313" key="7">
    <source>
        <dbReference type="EMBL" id="MCK6264944.1"/>
    </source>
</evidence>
<feature type="transmembrane region" description="Helical" evidence="6">
    <location>
        <begin position="440"/>
        <end position="459"/>
    </location>
</feature>
<dbReference type="GO" id="GO:0005886">
    <property type="term" value="C:plasma membrane"/>
    <property type="evidence" value="ECO:0007669"/>
    <property type="project" value="UniProtKB-SubCell"/>
</dbReference>
<evidence type="ECO:0000256" key="2">
    <source>
        <dbReference type="ARBA" id="ARBA00022475"/>
    </source>
</evidence>
<comment type="subcellular location">
    <subcellularLocation>
        <location evidence="1">Cell membrane</location>
        <topology evidence="1">Multi-pass membrane protein</topology>
    </subcellularLocation>
</comment>
<feature type="transmembrane region" description="Helical" evidence="6">
    <location>
        <begin position="88"/>
        <end position="110"/>
    </location>
</feature>
<dbReference type="Pfam" id="PF01943">
    <property type="entry name" value="Polysacc_synt"/>
    <property type="match status" value="1"/>
</dbReference>
<evidence type="ECO:0000256" key="4">
    <source>
        <dbReference type="ARBA" id="ARBA00022989"/>
    </source>
</evidence>
<comment type="caution">
    <text evidence="7">The sequence shown here is derived from an EMBL/GenBank/DDBJ whole genome shotgun (WGS) entry which is preliminary data.</text>
</comment>
<feature type="transmembrane region" description="Helical" evidence="6">
    <location>
        <begin position="293"/>
        <end position="313"/>
    </location>
</feature>
<feature type="transmembrane region" description="Helical" evidence="6">
    <location>
        <begin position="177"/>
        <end position="197"/>
    </location>
</feature>
<evidence type="ECO:0000256" key="3">
    <source>
        <dbReference type="ARBA" id="ARBA00022692"/>
    </source>
</evidence>
<keyword evidence="8" id="KW-1185">Reference proteome</keyword>
<keyword evidence="3 6" id="KW-0812">Transmembrane</keyword>
<feature type="transmembrane region" description="Helical" evidence="6">
    <location>
        <begin position="149"/>
        <end position="171"/>
    </location>
</feature>
<dbReference type="PANTHER" id="PTHR30250">
    <property type="entry name" value="PST FAMILY PREDICTED COLANIC ACID TRANSPORTER"/>
    <property type="match status" value="1"/>
</dbReference>
<dbReference type="Proteomes" id="UP001139559">
    <property type="component" value="Unassembled WGS sequence"/>
</dbReference>
<organism evidence="7 8">
    <name type="scientific">Vibrio amylolyticus</name>
    <dbReference type="NCBI Taxonomy" id="2847292"/>
    <lineage>
        <taxon>Bacteria</taxon>
        <taxon>Pseudomonadati</taxon>
        <taxon>Pseudomonadota</taxon>
        <taxon>Gammaproteobacteria</taxon>
        <taxon>Vibrionales</taxon>
        <taxon>Vibrionaceae</taxon>
        <taxon>Vibrio</taxon>
    </lineage>
</organism>
<dbReference type="AlphaFoldDB" id="A0A9X1XLD6"/>
<feature type="transmembrane region" description="Helical" evidence="6">
    <location>
        <begin position="218"/>
        <end position="237"/>
    </location>
</feature>
<proteinExistence type="predicted"/>
<feature type="transmembrane region" description="Helical" evidence="6">
    <location>
        <begin position="415"/>
        <end position="434"/>
    </location>
</feature>
<accession>A0A9X1XLD6</accession>
<feature type="transmembrane region" description="Helical" evidence="6">
    <location>
        <begin position="358"/>
        <end position="376"/>
    </location>
</feature>
<feature type="transmembrane region" description="Helical" evidence="6">
    <location>
        <begin position="249"/>
        <end position="272"/>
    </location>
</feature>
<keyword evidence="5 6" id="KW-0472">Membrane</keyword>
<protein>
    <submittedName>
        <fullName evidence="7">Lipopolysaccharide biosynthesis protein</fullName>
    </submittedName>
</protein>
<feature type="transmembrane region" description="Helical" evidence="6">
    <location>
        <begin position="12"/>
        <end position="36"/>
    </location>
</feature>
<dbReference type="RefSeq" id="WP_282437316.1">
    <property type="nucleotide sequence ID" value="NZ_JAJHVV010000011.1"/>
</dbReference>
<keyword evidence="4 6" id="KW-1133">Transmembrane helix</keyword>
<feature type="transmembrane region" description="Helical" evidence="6">
    <location>
        <begin position="48"/>
        <end position="68"/>
    </location>
</feature>
<evidence type="ECO:0000256" key="1">
    <source>
        <dbReference type="ARBA" id="ARBA00004651"/>
    </source>
</evidence>
<keyword evidence="2" id="KW-1003">Cell membrane</keyword>
<dbReference type="EMBL" id="JAJHVV010000011">
    <property type="protein sequence ID" value="MCK6264944.1"/>
    <property type="molecule type" value="Genomic_DNA"/>
</dbReference>
<sequence length="481" mass="53191">MRLPKLPNSLKNMAIYATSIFLVKGMSLIMLPVMAQFLSPAQLGKMELLATVTVFFSLLVGLAMHENLYRFVGELKCKVEQFSKVSELYTYAAILSIIIGSVVTLFLFIAPQLHATFTNVDIALLCLVLGFESALGISMAWLRFQDRAMVFFAISIVSSAIQVAAVIYVLYTAPVVTYIYAVGVFTGVFQLFILHFINQFKWSWAGLSNLKQLLQYSIPLMLSTLVAFGLTGAEKWIIGSSFSIEELGIYSVAAKFSLAMCILVQPFGMWWMPKRFNALKYQGKPYTAQVTQCGVVFISTLAISVACASQLFISWTLPVEFSSAANLMAGVILVALFKELSDLMNIGILQHKKTQLMLAINASCTLGGLIFCWVSVTYSSMGIWGIIGSIALAQVSRAILLLYFSQRLVTLPFRYSALSLILMNTFCCLALSYFNQQAVWLVLITLFGAIFNLVVALRFKFLNGFGLPNLAHYFPSAIRGS</sequence>
<evidence type="ECO:0000256" key="6">
    <source>
        <dbReference type="SAM" id="Phobius"/>
    </source>
</evidence>
<evidence type="ECO:0000313" key="8">
    <source>
        <dbReference type="Proteomes" id="UP001139559"/>
    </source>
</evidence>
<gene>
    <name evidence="7" type="ORF">KP803_16820</name>
</gene>
<reference evidence="7" key="1">
    <citation type="submission" date="2021-11" db="EMBL/GenBank/DDBJ databases">
        <title>Vibrio ZSDE26 sp. nov. and Vibrio ZSDZ34 sp. nov., isolated from coastal seawater in Qingdao.</title>
        <authorList>
            <person name="Zhang P."/>
        </authorList>
    </citation>
    <scope>NUCLEOTIDE SEQUENCE</scope>
    <source>
        <strain evidence="7">ZSDE26</strain>
    </source>
</reference>
<dbReference type="InterPro" id="IPR002797">
    <property type="entry name" value="Polysacc_synth"/>
</dbReference>
<evidence type="ECO:0000256" key="5">
    <source>
        <dbReference type="ARBA" id="ARBA00023136"/>
    </source>
</evidence>